<dbReference type="Proteomes" id="UP000198287">
    <property type="component" value="Unassembled WGS sequence"/>
</dbReference>
<feature type="compositionally biased region" description="Acidic residues" evidence="1">
    <location>
        <begin position="450"/>
        <end position="460"/>
    </location>
</feature>
<feature type="compositionally biased region" description="Basic residues" evidence="1">
    <location>
        <begin position="578"/>
        <end position="591"/>
    </location>
</feature>
<gene>
    <name evidence="3" type="ORF">Fcan01_05597</name>
</gene>
<feature type="compositionally biased region" description="Gly residues" evidence="1">
    <location>
        <begin position="753"/>
        <end position="762"/>
    </location>
</feature>
<sequence>MKTQSLLGFIALFVIFVHLSNGSVIPQEEEEVEPNEKSTTEIKPIKKILQLQKKKSPPLYEKRVKKGPKNKLKISDLRPCISKAFCEVNSITEEPTYETTKEFYHILNRLKKFIDIEQRDDNGSGSAEDSGSSEESNENVPDHRPGNYYRHGKSLDDIDLKLKKKTKKKFKKSKNGTELGTTKPAKVYTPAQLEQRAFVDRKKQELNVVDDLAALIKISAEIGQALKSPRRCRSLFKKCAMSYDQIIRIFNRTQSVESSDPVPLNPPSTTPIEPFLVDFSAAAASNNNDDSPSSIPAEQATKVVEQEDDNVSDGDRNRNKKSRTDFSEEDLDEYNTDSDLEPVKTYSLFSSPQIDKNNNDDADTANREREDAIVDEAFQKFEKVFPSTAGKSKYNKKQESTISNKVRQPVRQQPASSEEEESNESFSGSAERPNNQQQSDYAHRSSSEIDNQDTEEVEMEVPEKKVKTKPSSQVVKENAEIAGEVDETEDDSDAEIPSSEIGKKPEDETAIVNKPAGVEIESSSEEASEEDHPKKNNNKIQNVQAELYTRDDENDGFNTYGFYPQVRPTFTKPITKSVKSKGKKRKGNKKGQKGEKPQNDQNSSEEERPDAEKFMPPHGSQFYQALQQVNDGKGGDVIPGKSYNKNKKSKRKQIGSEPERYQDYDGKPGYSNYGGEGQQEYGGYGPPQTEDQGPPSIFQSIMGWFSRGSKSTQGVDEGQYQGGGSYFGGNKEHQPYREPYSNKPGKYPSSGSGQDGQDGYGPGRYPSREPHSANNDRYPSPSRQPTRGRYPQPPRPQGRGDESSEEEEEDEEEEDDHQVQPSKREVQHQKRRHPSQSSKSHDLSSSLTVSGPPPPLVIVPHGQEPDYPLSQRNPTKNSSTKSKQQQKPKQKEENSDESKETSSEEVQPKSKSQSKKSPHKKQSKPDDDKIFSGIFASAAEIDKQNVREKEHDDRENASLLLSTFDSITNTFSTSADKITDWSEEDNPKKKINVASLASNQQKGKYRVNKNKTKHTNLPVSLEVDKNESEEEEEDK</sequence>
<feature type="compositionally biased region" description="Basic and acidic residues" evidence="1">
    <location>
        <begin position="657"/>
        <end position="666"/>
    </location>
</feature>
<dbReference type="EMBL" id="LNIX01000002">
    <property type="protein sequence ID" value="OXA61164.1"/>
    <property type="molecule type" value="Genomic_DNA"/>
</dbReference>
<feature type="compositionally biased region" description="Low complexity" evidence="1">
    <location>
        <begin position="283"/>
        <end position="297"/>
    </location>
</feature>
<feature type="compositionally biased region" description="Basic residues" evidence="1">
    <location>
        <begin position="644"/>
        <end position="653"/>
    </location>
</feature>
<feature type="chain" id="PRO_5013121665" evidence="2">
    <location>
        <begin position="23"/>
        <end position="1035"/>
    </location>
</feature>
<feature type="region of interest" description="Disordered" evidence="1">
    <location>
        <begin position="283"/>
        <end position="372"/>
    </location>
</feature>
<proteinExistence type="predicted"/>
<feature type="compositionally biased region" description="Basic and acidic residues" evidence="1">
    <location>
        <begin position="940"/>
        <end position="954"/>
    </location>
</feature>
<feature type="region of interest" description="Disordered" evidence="1">
    <location>
        <begin position="384"/>
        <end position="954"/>
    </location>
</feature>
<accession>A0A226EVP8</accession>
<feature type="compositionally biased region" description="Basic and acidic residues" evidence="1">
    <location>
        <begin position="313"/>
        <end position="326"/>
    </location>
</feature>
<feature type="compositionally biased region" description="Acidic residues" evidence="1">
    <location>
        <begin position="327"/>
        <end position="340"/>
    </location>
</feature>
<keyword evidence="4" id="KW-1185">Reference proteome</keyword>
<feature type="region of interest" description="Disordered" evidence="1">
    <location>
        <begin position="118"/>
        <end position="153"/>
    </location>
</feature>
<feature type="region of interest" description="Disordered" evidence="1">
    <location>
        <begin position="982"/>
        <end position="1035"/>
    </location>
</feature>
<evidence type="ECO:0000256" key="1">
    <source>
        <dbReference type="SAM" id="MobiDB-lite"/>
    </source>
</evidence>
<feature type="compositionally biased region" description="Low complexity" evidence="1">
    <location>
        <begin position="835"/>
        <end position="850"/>
    </location>
</feature>
<feature type="compositionally biased region" description="Acidic residues" evidence="1">
    <location>
        <begin position="803"/>
        <end position="816"/>
    </location>
</feature>
<evidence type="ECO:0000256" key="2">
    <source>
        <dbReference type="SAM" id="SignalP"/>
    </source>
</evidence>
<evidence type="ECO:0000313" key="4">
    <source>
        <dbReference type="Proteomes" id="UP000198287"/>
    </source>
</evidence>
<feature type="compositionally biased region" description="Polar residues" evidence="1">
    <location>
        <begin position="621"/>
        <end position="630"/>
    </location>
</feature>
<organism evidence="3 4">
    <name type="scientific">Folsomia candida</name>
    <name type="common">Springtail</name>
    <dbReference type="NCBI Taxonomy" id="158441"/>
    <lineage>
        <taxon>Eukaryota</taxon>
        <taxon>Metazoa</taxon>
        <taxon>Ecdysozoa</taxon>
        <taxon>Arthropoda</taxon>
        <taxon>Hexapoda</taxon>
        <taxon>Collembola</taxon>
        <taxon>Entomobryomorpha</taxon>
        <taxon>Isotomoidea</taxon>
        <taxon>Isotomidae</taxon>
        <taxon>Proisotominae</taxon>
        <taxon>Folsomia</taxon>
    </lineage>
</organism>
<reference evidence="3 4" key="1">
    <citation type="submission" date="2015-12" db="EMBL/GenBank/DDBJ databases">
        <title>The genome of Folsomia candida.</title>
        <authorList>
            <person name="Faddeeva A."/>
            <person name="Derks M.F."/>
            <person name="Anvar Y."/>
            <person name="Smit S."/>
            <person name="Van Straalen N."/>
            <person name="Roelofs D."/>
        </authorList>
    </citation>
    <scope>NUCLEOTIDE SEQUENCE [LARGE SCALE GENOMIC DNA]</scope>
    <source>
        <strain evidence="3 4">VU population</strain>
        <tissue evidence="3">Whole body</tissue>
    </source>
</reference>
<feature type="compositionally biased region" description="Basic residues" evidence="1">
    <location>
        <begin position="912"/>
        <end position="922"/>
    </location>
</feature>
<feature type="compositionally biased region" description="Basic residues" evidence="1">
    <location>
        <begin position="1003"/>
        <end position="1014"/>
    </location>
</feature>
<comment type="caution">
    <text evidence="3">The sequence shown here is derived from an EMBL/GenBank/DDBJ whole genome shotgun (WGS) entry which is preliminary data.</text>
</comment>
<dbReference type="AlphaFoldDB" id="A0A226EVP8"/>
<keyword evidence="2" id="KW-0732">Signal</keyword>
<feature type="compositionally biased region" description="Low complexity" evidence="1">
    <location>
        <begin position="874"/>
        <end position="887"/>
    </location>
</feature>
<protein>
    <submittedName>
        <fullName evidence="3">Uncharacterized protein</fullName>
    </submittedName>
</protein>
<dbReference type="OrthoDB" id="10687946at2759"/>
<feature type="compositionally biased region" description="Gly residues" evidence="1">
    <location>
        <begin position="672"/>
        <end position="685"/>
    </location>
</feature>
<evidence type="ECO:0000313" key="3">
    <source>
        <dbReference type="EMBL" id="OXA61164.1"/>
    </source>
</evidence>
<dbReference type="OMA" id="AFCEVNS"/>
<feature type="signal peptide" evidence="2">
    <location>
        <begin position="1"/>
        <end position="22"/>
    </location>
</feature>
<feature type="compositionally biased region" description="Acidic residues" evidence="1">
    <location>
        <begin position="483"/>
        <end position="494"/>
    </location>
</feature>
<name>A0A226EVP8_FOLCA</name>
<feature type="compositionally biased region" description="Basic and acidic residues" evidence="1">
    <location>
        <begin position="889"/>
        <end position="908"/>
    </location>
</feature>
<feature type="compositionally biased region" description="Polar residues" evidence="1">
    <location>
        <begin position="400"/>
        <end position="415"/>
    </location>
</feature>